<dbReference type="Proteomes" id="UP000034154">
    <property type="component" value="Unassembled WGS sequence"/>
</dbReference>
<gene>
    <name evidence="5" type="ORF">UW63_C0043G0018</name>
</gene>
<dbReference type="InterPro" id="IPR010992">
    <property type="entry name" value="IHF-like_DNA-bd_dom_sf"/>
</dbReference>
<keyword evidence="1" id="KW-0226">DNA condensation</keyword>
<dbReference type="PROSITE" id="PS00045">
    <property type="entry name" value="HISTONE_LIKE"/>
    <property type="match status" value="1"/>
</dbReference>
<comment type="similarity">
    <text evidence="3">Belongs to the bacterial histone-like protein family.</text>
</comment>
<evidence type="ECO:0000313" key="5">
    <source>
        <dbReference type="EMBL" id="KKT69873.1"/>
    </source>
</evidence>
<dbReference type="InterPro" id="IPR020816">
    <property type="entry name" value="Histone-like_DNA-bd_CS"/>
</dbReference>
<dbReference type="SMART" id="SM00411">
    <property type="entry name" value="BHL"/>
    <property type="match status" value="1"/>
</dbReference>
<protein>
    <submittedName>
        <fullName evidence="5">DNA-binding protein HU</fullName>
    </submittedName>
</protein>
<dbReference type="Pfam" id="PF00216">
    <property type="entry name" value="Bac_DNA_binding"/>
    <property type="match status" value="1"/>
</dbReference>
<accession>A0A0G1JEU8</accession>
<dbReference type="GO" id="GO:0030527">
    <property type="term" value="F:structural constituent of chromatin"/>
    <property type="evidence" value="ECO:0007669"/>
    <property type="project" value="InterPro"/>
</dbReference>
<evidence type="ECO:0000313" key="6">
    <source>
        <dbReference type="Proteomes" id="UP000034154"/>
    </source>
</evidence>
<keyword evidence="2 5" id="KW-0238">DNA-binding</keyword>
<dbReference type="AlphaFoldDB" id="A0A0G1JEU8"/>
<dbReference type="GO" id="GO:0003677">
    <property type="term" value="F:DNA binding"/>
    <property type="evidence" value="ECO:0007669"/>
    <property type="project" value="UniProtKB-KW"/>
</dbReference>
<dbReference type="CDD" id="cd13831">
    <property type="entry name" value="HU"/>
    <property type="match status" value="1"/>
</dbReference>
<dbReference type="EMBL" id="LCJB01000043">
    <property type="protein sequence ID" value="KKT69873.1"/>
    <property type="molecule type" value="Genomic_DNA"/>
</dbReference>
<feature type="region of interest" description="Disordered" evidence="4">
    <location>
        <begin position="92"/>
        <end position="115"/>
    </location>
</feature>
<dbReference type="PRINTS" id="PR01727">
    <property type="entry name" value="DNABINDINGHU"/>
</dbReference>
<evidence type="ECO:0000256" key="3">
    <source>
        <dbReference type="RuleBase" id="RU003939"/>
    </source>
</evidence>
<organism evidence="5 6">
    <name type="scientific">Candidatus Uhrbacteria bacterium GW2011_GWF2_44_350</name>
    <dbReference type="NCBI Taxonomy" id="1619000"/>
    <lineage>
        <taxon>Bacteria</taxon>
        <taxon>Candidatus Uhriibacteriota</taxon>
    </lineage>
</organism>
<dbReference type="Gene3D" id="4.10.520.10">
    <property type="entry name" value="IHF-like DNA-binding proteins"/>
    <property type="match status" value="1"/>
</dbReference>
<evidence type="ECO:0000256" key="4">
    <source>
        <dbReference type="SAM" id="MobiDB-lite"/>
    </source>
</evidence>
<feature type="compositionally biased region" description="Pro residues" evidence="4">
    <location>
        <begin position="99"/>
        <end position="115"/>
    </location>
</feature>
<reference evidence="5 6" key="1">
    <citation type="journal article" date="2015" name="Nature">
        <title>rRNA introns, odd ribosomes, and small enigmatic genomes across a large radiation of phyla.</title>
        <authorList>
            <person name="Brown C.T."/>
            <person name="Hug L.A."/>
            <person name="Thomas B.C."/>
            <person name="Sharon I."/>
            <person name="Castelle C.J."/>
            <person name="Singh A."/>
            <person name="Wilkins M.J."/>
            <person name="Williams K.H."/>
            <person name="Banfield J.F."/>
        </authorList>
    </citation>
    <scope>NUCLEOTIDE SEQUENCE [LARGE SCALE GENOMIC DNA]</scope>
</reference>
<dbReference type="GO" id="GO:0005829">
    <property type="term" value="C:cytosol"/>
    <property type="evidence" value="ECO:0007669"/>
    <property type="project" value="TreeGrafter"/>
</dbReference>
<proteinExistence type="inferred from homology"/>
<dbReference type="PANTHER" id="PTHR33175">
    <property type="entry name" value="DNA-BINDING PROTEIN HU"/>
    <property type="match status" value="1"/>
</dbReference>
<dbReference type="InterPro" id="IPR000119">
    <property type="entry name" value="Hist_DNA-bd"/>
</dbReference>
<name>A0A0G1JEU8_9BACT</name>
<dbReference type="GO" id="GO:0030261">
    <property type="term" value="P:chromosome condensation"/>
    <property type="evidence" value="ECO:0007669"/>
    <property type="project" value="UniProtKB-KW"/>
</dbReference>
<dbReference type="PANTHER" id="PTHR33175:SF3">
    <property type="entry name" value="DNA-BINDING PROTEIN HU-BETA"/>
    <property type="match status" value="1"/>
</dbReference>
<dbReference type="SUPFAM" id="SSF47729">
    <property type="entry name" value="IHF-like DNA-binding proteins"/>
    <property type="match status" value="1"/>
</dbReference>
<evidence type="ECO:0000256" key="2">
    <source>
        <dbReference type="ARBA" id="ARBA00023125"/>
    </source>
</evidence>
<evidence type="ECO:0000256" key="1">
    <source>
        <dbReference type="ARBA" id="ARBA00023067"/>
    </source>
</evidence>
<sequence>MNKAELAIKLSERLNIAKKLAEDFIENFEDIVTQTLVNDGEVTIAGFGTFSARVRAGRAGVNPQNPSEKIQIPSVKVPKFKSGKSLKDALKGKINNPAPITPVEPVNPPPAVSTM</sequence>
<comment type="caution">
    <text evidence="5">The sequence shown here is derived from an EMBL/GenBank/DDBJ whole genome shotgun (WGS) entry which is preliminary data.</text>
</comment>